<sequence>MIHDLVLATHGVRLEPLAPEHAPALLALVDPDLWFGMTSPVPTSVADVEAWVDAARRADGTLAFAVVGEDDGEVRGSTRFYDLVPAQGRVEIGTTFYGRAWWGGVTNPACKLLLFRHAFETWGLRRVALRADARNTRSCAAIRRLGATPEGVLRRHRVAADGSVGDTAYFSVVDDEWPDVRAGLEQRLAAFA</sequence>
<dbReference type="InterPro" id="IPR000182">
    <property type="entry name" value="GNAT_dom"/>
</dbReference>
<dbReference type="Proteomes" id="UP000009236">
    <property type="component" value="Chromosome"/>
</dbReference>
<name>F6FSY8_ISOV2</name>
<dbReference type="PANTHER" id="PTHR43610">
    <property type="entry name" value="BLL6696 PROTEIN"/>
    <property type="match status" value="1"/>
</dbReference>
<evidence type="ECO:0000259" key="1">
    <source>
        <dbReference type="Pfam" id="PF13302"/>
    </source>
</evidence>
<dbReference type="PANTHER" id="PTHR43610:SF1">
    <property type="entry name" value="N-ACETYLTRANSFERASE DOMAIN-CONTAINING PROTEIN"/>
    <property type="match status" value="1"/>
</dbReference>
<dbReference type="EMBL" id="CP002810">
    <property type="protein sequence ID" value="AEG43129.1"/>
    <property type="molecule type" value="Genomic_DNA"/>
</dbReference>
<protein>
    <submittedName>
        <fullName evidence="2">Acetyltransferase</fullName>
    </submittedName>
</protein>
<evidence type="ECO:0000313" key="3">
    <source>
        <dbReference type="Proteomes" id="UP000009236"/>
    </source>
</evidence>
<dbReference type="Gene3D" id="3.40.630.30">
    <property type="match status" value="1"/>
</dbReference>
<keyword evidence="3" id="KW-1185">Reference proteome</keyword>
<dbReference type="STRING" id="743718.Isova_0330"/>
<dbReference type="AlphaFoldDB" id="F6FSY8"/>
<proteinExistence type="predicted"/>
<dbReference type="SUPFAM" id="SSF55729">
    <property type="entry name" value="Acyl-CoA N-acyltransferases (Nat)"/>
    <property type="match status" value="1"/>
</dbReference>
<dbReference type="Pfam" id="PF13302">
    <property type="entry name" value="Acetyltransf_3"/>
    <property type="match status" value="1"/>
</dbReference>
<dbReference type="HOGENOM" id="CLU_013985_1_0_11"/>
<gene>
    <name evidence="2" type="ordered locus">Isova_0330</name>
</gene>
<accession>F6FSY8</accession>
<keyword evidence="2" id="KW-0808">Transferase</keyword>
<feature type="domain" description="N-acetyltransferase" evidence="1">
    <location>
        <begin position="13"/>
        <end position="148"/>
    </location>
</feature>
<dbReference type="KEGG" id="iva:Isova_0330"/>
<organism evidence="3">
    <name type="scientific">Isoptericola variabilis (strain 225)</name>
    <dbReference type="NCBI Taxonomy" id="743718"/>
    <lineage>
        <taxon>Bacteria</taxon>
        <taxon>Bacillati</taxon>
        <taxon>Actinomycetota</taxon>
        <taxon>Actinomycetes</taxon>
        <taxon>Micrococcales</taxon>
        <taxon>Promicromonosporaceae</taxon>
        <taxon>Isoptericola</taxon>
    </lineage>
</organism>
<dbReference type="InterPro" id="IPR016181">
    <property type="entry name" value="Acyl_CoA_acyltransferase"/>
</dbReference>
<dbReference type="eggNOG" id="COG1670">
    <property type="taxonomic scope" value="Bacteria"/>
</dbReference>
<reference evidence="2 3" key="1">
    <citation type="submission" date="2011-05" db="EMBL/GenBank/DDBJ databases">
        <title>Complete sequence of Isoptericola variabilis 225.</title>
        <authorList>
            <consortium name="US DOE Joint Genome Institute"/>
            <person name="Lucas S."/>
            <person name="Han J."/>
            <person name="Lapidus A."/>
            <person name="Cheng J.-F."/>
            <person name="Goodwin L."/>
            <person name="Pitluck S."/>
            <person name="Peters L."/>
            <person name="Mikhailova N."/>
            <person name="Zeytun A."/>
            <person name="Han C."/>
            <person name="Tapia R."/>
            <person name="Land M."/>
            <person name="Hauser L."/>
            <person name="Kyrpides N."/>
            <person name="Ivanova N."/>
            <person name="Pagani I."/>
            <person name="Siebers A."/>
            <person name="Allgaier M."/>
            <person name="Thelen M."/>
            <person name="Hugenholtz P."/>
            <person name="Gladden J."/>
            <person name="Woyke T."/>
        </authorList>
    </citation>
    <scope>NUCLEOTIDE SEQUENCE [LARGE SCALE GENOMIC DNA]</scope>
    <source>
        <strain evidence="3">225</strain>
    </source>
</reference>
<evidence type="ECO:0000313" key="2">
    <source>
        <dbReference type="EMBL" id="AEG43129.1"/>
    </source>
</evidence>
<dbReference type="RefSeq" id="WP_013837524.1">
    <property type="nucleotide sequence ID" value="NC_015588.1"/>
</dbReference>
<dbReference type="GO" id="GO:0016747">
    <property type="term" value="F:acyltransferase activity, transferring groups other than amino-acyl groups"/>
    <property type="evidence" value="ECO:0007669"/>
    <property type="project" value="InterPro"/>
</dbReference>